<comment type="cofactor">
    <cofactor evidence="1">
        <name>pyridoxal 5'-phosphate</name>
        <dbReference type="ChEBI" id="CHEBI:597326"/>
    </cofactor>
</comment>
<reference evidence="5" key="1">
    <citation type="journal article" date="2020" name="mSystems">
        <title>Genome- and Community-Level Interaction Insights into Carbon Utilization and Element Cycling Functions of Hydrothermarchaeota in Hydrothermal Sediment.</title>
        <authorList>
            <person name="Zhou Z."/>
            <person name="Liu Y."/>
            <person name="Xu W."/>
            <person name="Pan J."/>
            <person name="Luo Z.H."/>
            <person name="Li M."/>
        </authorList>
    </citation>
    <scope>NUCLEOTIDE SEQUENCE [LARGE SCALE GENOMIC DNA]</scope>
    <source>
        <strain evidence="5">HyVt-102</strain>
    </source>
</reference>
<evidence type="ECO:0000259" key="4">
    <source>
        <dbReference type="Pfam" id="PF01212"/>
    </source>
</evidence>
<comment type="similarity">
    <text evidence="2">Belongs to the beta-eliminating lyase family.</text>
</comment>
<evidence type="ECO:0000313" key="5">
    <source>
        <dbReference type="EMBL" id="HDI82846.1"/>
    </source>
</evidence>
<comment type="caution">
    <text evidence="5">The sequence shown here is derived from an EMBL/GenBank/DDBJ whole genome shotgun (WGS) entry which is preliminary data.</text>
</comment>
<dbReference type="EMBL" id="DQWE01000168">
    <property type="protein sequence ID" value="HDI82846.1"/>
    <property type="molecule type" value="Genomic_DNA"/>
</dbReference>
<evidence type="ECO:0000256" key="1">
    <source>
        <dbReference type="ARBA" id="ARBA00001933"/>
    </source>
</evidence>
<dbReference type="InterPro" id="IPR001597">
    <property type="entry name" value="ArAA_b-elim_lyase/Thr_aldolase"/>
</dbReference>
<dbReference type="InterPro" id="IPR015421">
    <property type="entry name" value="PyrdxlP-dep_Trfase_major"/>
</dbReference>
<dbReference type="NCBIfam" id="NF009709">
    <property type="entry name" value="PRK13238.1"/>
    <property type="match status" value="1"/>
</dbReference>
<dbReference type="EC" id="4.1.99.1" evidence="5"/>
<accession>A0A7C0VBQ8</accession>
<dbReference type="InterPro" id="IPR015422">
    <property type="entry name" value="PyrdxlP-dep_Trfase_small"/>
</dbReference>
<feature type="domain" description="Aromatic amino acid beta-eliminating lyase/threonine aldolase" evidence="4">
    <location>
        <begin position="44"/>
        <end position="393"/>
    </location>
</feature>
<keyword evidence="5" id="KW-0456">Lyase</keyword>
<evidence type="ECO:0000256" key="2">
    <source>
        <dbReference type="ARBA" id="ARBA00009721"/>
    </source>
</evidence>
<keyword evidence="3" id="KW-0663">Pyridoxal phosphate</keyword>
<gene>
    <name evidence="5" type="ORF">ENF18_03525</name>
</gene>
<organism evidence="5">
    <name type="scientific">candidate division WOR-3 bacterium</name>
    <dbReference type="NCBI Taxonomy" id="2052148"/>
    <lineage>
        <taxon>Bacteria</taxon>
        <taxon>Bacteria division WOR-3</taxon>
    </lineage>
</organism>
<dbReference type="GO" id="GO:0009034">
    <property type="term" value="F:tryptophanase activity"/>
    <property type="evidence" value="ECO:0007669"/>
    <property type="project" value="UniProtKB-EC"/>
</dbReference>
<name>A0A7C0VBQ8_UNCW3</name>
<protein>
    <submittedName>
        <fullName evidence="5">Tryptophanase</fullName>
        <ecNumber evidence="5">4.1.99.1</ecNumber>
    </submittedName>
</protein>
<dbReference type="PANTHER" id="PTHR32325:SF4">
    <property type="entry name" value="TRYPTOPHANASE"/>
    <property type="match status" value="1"/>
</dbReference>
<evidence type="ECO:0000256" key="3">
    <source>
        <dbReference type="ARBA" id="ARBA00022898"/>
    </source>
</evidence>
<dbReference type="Gene3D" id="3.40.640.10">
    <property type="entry name" value="Type I PLP-dependent aspartate aminotransferase-like (Major domain)"/>
    <property type="match status" value="1"/>
</dbReference>
<dbReference type="SUPFAM" id="SSF53383">
    <property type="entry name" value="PLP-dependent transferases"/>
    <property type="match status" value="1"/>
</dbReference>
<dbReference type="PANTHER" id="PTHR32325">
    <property type="entry name" value="BETA-ELIMINATING LYASE-LIKE PROTEIN-RELATED"/>
    <property type="match status" value="1"/>
</dbReference>
<dbReference type="InterPro" id="IPR015424">
    <property type="entry name" value="PyrdxlP-dep_Trfase"/>
</dbReference>
<dbReference type="Gene3D" id="3.90.1150.10">
    <property type="entry name" value="Aspartate Aminotransferase, domain 1"/>
    <property type="match status" value="1"/>
</dbReference>
<sequence length="429" mass="48803">MIVPPYKVKLVEPIKLLPYKERKRAIEEAGFNPFLLPSKTVFIDLVSDSGTSAMSIKQLGSMFSGDESFAFQEGFYLLRKSVKEHFGFPYVLPMHQGRAIEDILFEILVKKGDIIPSNSLFETTRVIIERNGGEPIDLPGDGGDIDIKRLKDLLKASSDCIPFILMTLTNNTRYGLPVSLDNLRKLSLLLKKYNIPVIFDASRFAENCYFIWKTEKRKKRFRDVVKEVFSFAETVYMSTKKDGLCNTGGLFMTGSRKLYNRVIEVMTVKEGFPSHGGLPDRDIWAIVNGLEETLEEDYIQHRIYQVEYLHKLLKDKKIPVFDPPGGHAVYIIASKILPDHQFPGFALASEIFVKGGIRVGVFGGDLAASDTPEYIRLSIPRRVYTERHLEYVAEVVGSVVEDAEKIPKLNITYLPREMRIFGARFRRAE</sequence>
<dbReference type="Pfam" id="PF01212">
    <property type="entry name" value="Beta_elim_lyase"/>
    <property type="match status" value="1"/>
</dbReference>
<proteinExistence type="inferred from homology"/>
<dbReference type="AlphaFoldDB" id="A0A7C0VBQ8"/>
<dbReference type="Proteomes" id="UP000885847">
    <property type="component" value="Unassembled WGS sequence"/>
</dbReference>